<dbReference type="Proteomes" id="UP000037660">
    <property type="component" value="Unassembled WGS sequence"/>
</dbReference>
<name>A0A0K8NYS5_PISS1</name>
<dbReference type="AlphaFoldDB" id="A0A0K8NYS5"/>
<dbReference type="EMBL" id="BBYR01000023">
    <property type="protein sequence ID" value="GAP35454.1"/>
    <property type="molecule type" value="Genomic_DNA"/>
</dbReference>
<gene>
    <name evidence="1" type="ORF">ISF6_1227</name>
</gene>
<accession>A0A0K8NYS5</accession>
<organism evidence="1 2">
    <name type="scientific">Piscinibacter sakaiensis</name>
    <name type="common">Ideonella sakaiensis</name>
    <dbReference type="NCBI Taxonomy" id="1547922"/>
    <lineage>
        <taxon>Bacteria</taxon>
        <taxon>Pseudomonadati</taxon>
        <taxon>Pseudomonadota</taxon>
        <taxon>Betaproteobacteria</taxon>
        <taxon>Burkholderiales</taxon>
        <taxon>Sphaerotilaceae</taxon>
        <taxon>Piscinibacter</taxon>
    </lineage>
</organism>
<comment type="caution">
    <text evidence="1">The sequence shown here is derived from an EMBL/GenBank/DDBJ whole genome shotgun (WGS) entry which is preliminary data.</text>
</comment>
<evidence type="ECO:0000313" key="1">
    <source>
        <dbReference type="EMBL" id="GAP35454.1"/>
    </source>
</evidence>
<keyword evidence="2" id="KW-1185">Reference proteome</keyword>
<evidence type="ECO:0000313" key="2">
    <source>
        <dbReference type="Proteomes" id="UP000037660"/>
    </source>
</evidence>
<protein>
    <submittedName>
        <fullName evidence="1">Uncharacterized protein</fullName>
    </submittedName>
</protein>
<sequence>MLVVFTVRKKGLLRLIRPISARYMHAKEVKHYEEAAKTRQ</sequence>
<dbReference type="STRING" id="1547922.ISF6_1227"/>
<reference evidence="1 2" key="2">
    <citation type="journal article" date="2016" name="Science">
        <title>A bacterium that degrades and assimilates poly(ethylene terephthalate).</title>
        <authorList>
            <person name="Yoshida S."/>
            <person name="Hiraga K."/>
            <person name="Takehana T."/>
            <person name="Taniguchi I."/>
            <person name="Yamaji H."/>
            <person name="Maeda Y."/>
            <person name="Toyohara K."/>
            <person name="Miyamoto K."/>
            <person name="Kimura Y."/>
            <person name="Oda K."/>
        </authorList>
    </citation>
    <scope>NUCLEOTIDE SEQUENCE [LARGE SCALE GENOMIC DNA]</scope>
    <source>
        <strain evidence="2">NBRC 110686 / TISTR 2288 / 201-F6</strain>
    </source>
</reference>
<proteinExistence type="predicted"/>
<reference evidence="2" key="1">
    <citation type="submission" date="2015-07" db="EMBL/GenBank/DDBJ databases">
        <title>Discovery of a poly(ethylene terephthalate assimilation.</title>
        <authorList>
            <person name="Yoshida S."/>
            <person name="Hiraga K."/>
            <person name="Takehana T."/>
            <person name="Taniguchi I."/>
            <person name="Yamaji H."/>
            <person name="Maeda Y."/>
            <person name="Toyohara K."/>
            <person name="Miyamoto K."/>
            <person name="Kimura Y."/>
            <person name="Oda K."/>
        </authorList>
    </citation>
    <scope>NUCLEOTIDE SEQUENCE [LARGE SCALE GENOMIC DNA]</scope>
    <source>
        <strain evidence="2">NBRC 110686 / TISTR 2288 / 201-F6</strain>
    </source>
</reference>
<dbReference type="RefSeq" id="WP_259375151.1">
    <property type="nucleotide sequence ID" value="NZ_BBYR01000023.1"/>
</dbReference>